<dbReference type="AlphaFoldDB" id="A0A1T5D613"/>
<dbReference type="GO" id="GO:0044209">
    <property type="term" value="P:AMP salvage"/>
    <property type="evidence" value="ECO:0007669"/>
    <property type="project" value="UniProtKB-UniRule"/>
</dbReference>
<evidence type="ECO:0000256" key="1">
    <source>
        <dbReference type="ARBA" id="ARBA00000868"/>
    </source>
</evidence>
<dbReference type="InterPro" id="IPR005764">
    <property type="entry name" value="Ade_phspho_trans"/>
</dbReference>
<comment type="catalytic activity">
    <reaction evidence="1 12">
        <text>AMP + diphosphate = 5-phospho-alpha-D-ribose 1-diphosphate + adenine</text>
        <dbReference type="Rhea" id="RHEA:16609"/>
        <dbReference type="ChEBI" id="CHEBI:16708"/>
        <dbReference type="ChEBI" id="CHEBI:33019"/>
        <dbReference type="ChEBI" id="CHEBI:58017"/>
        <dbReference type="ChEBI" id="CHEBI:456215"/>
        <dbReference type="EC" id="2.4.2.7"/>
    </reaction>
</comment>
<dbReference type="GO" id="GO:0002055">
    <property type="term" value="F:adenine binding"/>
    <property type="evidence" value="ECO:0007669"/>
    <property type="project" value="TreeGrafter"/>
</dbReference>
<keyword evidence="15" id="KW-1185">Reference proteome</keyword>
<dbReference type="EMBL" id="FUYP01000013">
    <property type="protein sequence ID" value="SKB67218.1"/>
    <property type="molecule type" value="Genomic_DNA"/>
</dbReference>
<keyword evidence="8 12" id="KW-0963">Cytoplasm</keyword>
<proteinExistence type="inferred from homology"/>
<organism evidence="14 15">
    <name type="scientific">Sphingopyxis flava</name>
    <dbReference type="NCBI Taxonomy" id="1507287"/>
    <lineage>
        <taxon>Bacteria</taxon>
        <taxon>Pseudomonadati</taxon>
        <taxon>Pseudomonadota</taxon>
        <taxon>Alphaproteobacteria</taxon>
        <taxon>Sphingomonadales</taxon>
        <taxon>Sphingomonadaceae</taxon>
        <taxon>Sphingopyxis</taxon>
    </lineage>
</organism>
<dbReference type="SUPFAM" id="SSF53271">
    <property type="entry name" value="PRTase-like"/>
    <property type="match status" value="1"/>
</dbReference>
<dbReference type="InterPro" id="IPR029057">
    <property type="entry name" value="PRTase-like"/>
</dbReference>
<dbReference type="InterPro" id="IPR000836">
    <property type="entry name" value="PRTase_dom"/>
</dbReference>
<evidence type="ECO:0000256" key="8">
    <source>
        <dbReference type="ARBA" id="ARBA00022490"/>
    </source>
</evidence>
<dbReference type="PANTHER" id="PTHR32315">
    <property type="entry name" value="ADENINE PHOSPHORIBOSYLTRANSFERASE"/>
    <property type="match status" value="1"/>
</dbReference>
<dbReference type="NCBIfam" id="TIGR01090">
    <property type="entry name" value="apt"/>
    <property type="match status" value="1"/>
</dbReference>
<keyword evidence="10 12" id="KW-0808">Transferase</keyword>
<dbReference type="GO" id="GO:0016208">
    <property type="term" value="F:AMP binding"/>
    <property type="evidence" value="ECO:0007669"/>
    <property type="project" value="TreeGrafter"/>
</dbReference>
<dbReference type="Gene3D" id="3.40.50.2020">
    <property type="match status" value="1"/>
</dbReference>
<evidence type="ECO:0000259" key="13">
    <source>
        <dbReference type="Pfam" id="PF00156"/>
    </source>
</evidence>
<evidence type="ECO:0000256" key="7">
    <source>
        <dbReference type="ARBA" id="ARBA00011893"/>
    </source>
</evidence>
<comment type="pathway">
    <text evidence="4 12">Purine metabolism; AMP biosynthesis via salvage pathway; AMP from adenine: step 1/1.</text>
</comment>
<evidence type="ECO:0000256" key="11">
    <source>
        <dbReference type="ARBA" id="ARBA00022726"/>
    </source>
</evidence>
<evidence type="ECO:0000313" key="14">
    <source>
        <dbReference type="EMBL" id="SKB67218.1"/>
    </source>
</evidence>
<sequence>MIALPSRPDLDLAALVRTIPDFPKPGILFRDITTLISDAAGFSESVRRLSERASVYRPDLIVAVEARGFLFGAAMASAMGLGLVPVRKAGKLPGVTVGVDYELEYGTDRLELHEGAVAQGHRVVLVDDLLATGGTILAAAELMRNVGAEVAAAMFVIELPDLGGSKRLSAAGLACETLIAFDGD</sequence>
<evidence type="ECO:0000256" key="3">
    <source>
        <dbReference type="ARBA" id="ARBA00004496"/>
    </source>
</evidence>
<dbReference type="InterPro" id="IPR050054">
    <property type="entry name" value="UPRTase/APRTase"/>
</dbReference>
<dbReference type="Pfam" id="PF00156">
    <property type="entry name" value="Pribosyltran"/>
    <property type="match status" value="1"/>
</dbReference>
<dbReference type="RefSeq" id="WP_079638961.1">
    <property type="nucleotide sequence ID" value="NZ_FUYP01000013.1"/>
</dbReference>
<evidence type="ECO:0000256" key="9">
    <source>
        <dbReference type="ARBA" id="ARBA00022676"/>
    </source>
</evidence>
<evidence type="ECO:0000256" key="6">
    <source>
        <dbReference type="ARBA" id="ARBA00011738"/>
    </source>
</evidence>
<dbReference type="GO" id="GO:0006168">
    <property type="term" value="P:adenine salvage"/>
    <property type="evidence" value="ECO:0007669"/>
    <property type="project" value="InterPro"/>
</dbReference>
<evidence type="ECO:0000313" key="15">
    <source>
        <dbReference type="Proteomes" id="UP000190044"/>
    </source>
</evidence>
<evidence type="ECO:0000256" key="2">
    <source>
        <dbReference type="ARBA" id="ARBA00003968"/>
    </source>
</evidence>
<dbReference type="UniPathway" id="UPA00588">
    <property type="reaction ID" value="UER00646"/>
</dbReference>
<dbReference type="Proteomes" id="UP000190044">
    <property type="component" value="Unassembled WGS sequence"/>
</dbReference>
<protein>
    <recommendedName>
        <fullName evidence="7 12">Adenine phosphoribosyltransferase</fullName>
        <shortName evidence="12">APRT</shortName>
        <ecNumber evidence="7 12">2.4.2.7</ecNumber>
    </recommendedName>
</protein>
<evidence type="ECO:0000256" key="10">
    <source>
        <dbReference type="ARBA" id="ARBA00022679"/>
    </source>
</evidence>
<dbReference type="OrthoDB" id="9803963at2"/>
<dbReference type="GO" id="GO:0005737">
    <property type="term" value="C:cytoplasm"/>
    <property type="evidence" value="ECO:0007669"/>
    <property type="project" value="UniProtKB-SubCell"/>
</dbReference>
<dbReference type="GO" id="GO:0006166">
    <property type="term" value="P:purine ribonucleoside salvage"/>
    <property type="evidence" value="ECO:0007669"/>
    <property type="project" value="UniProtKB-UniRule"/>
</dbReference>
<dbReference type="NCBIfam" id="NF002636">
    <property type="entry name" value="PRK02304.1-5"/>
    <property type="match status" value="1"/>
</dbReference>
<dbReference type="NCBIfam" id="NF002634">
    <property type="entry name" value="PRK02304.1-3"/>
    <property type="match status" value="1"/>
</dbReference>
<keyword evidence="9 12" id="KW-0328">Glycosyltransferase</keyword>
<evidence type="ECO:0000256" key="12">
    <source>
        <dbReference type="HAMAP-Rule" id="MF_00004"/>
    </source>
</evidence>
<feature type="domain" description="Phosphoribosyltransferase" evidence="13">
    <location>
        <begin position="47"/>
        <end position="156"/>
    </location>
</feature>
<comment type="subunit">
    <text evidence="6 12">Homodimer.</text>
</comment>
<comment type="function">
    <text evidence="2 12">Catalyzes a salvage reaction resulting in the formation of AMP, that is energically less costly than de novo synthesis.</text>
</comment>
<dbReference type="GO" id="GO:0003999">
    <property type="term" value="F:adenine phosphoribosyltransferase activity"/>
    <property type="evidence" value="ECO:0007669"/>
    <property type="project" value="UniProtKB-UniRule"/>
</dbReference>
<reference evidence="15" key="1">
    <citation type="submission" date="2017-02" db="EMBL/GenBank/DDBJ databases">
        <authorList>
            <person name="Varghese N."/>
            <person name="Submissions S."/>
        </authorList>
    </citation>
    <scope>NUCLEOTIDE SEQUENCE [LARGE SCALE GENOMIC DNA]</scope>
    <source>
        <strain evidence="15">R11H</strain>
    </source>
</reference>
<dbReference type="PANTHER" id="PTHR32315:SF3">
    <property type="entry name" value="ADENINE PHOSPHORIBOSYLTRANSFERASE"/>
    <property type="match status" value="1"/>
</dbReference>
<keyword evidence="11 12" id="KW-0660">Purine salvage</keyword>
<evidence type="ECO:0000256" key="4">
    <source>
        <dbReference type="ARBA" id="ARBA00004659"/>
    </source>
</evidence>
<dbReference type="FunFam" id="3.40.50.2020:FF:000004">
    <property type="entry name" value="Adenine phosphoribosyltransferase"/>
    <property type="match status" value="1"/>
</dbReference>
<gene>
    <name evidence="12" type="primary">apt</name>
    <name evidence="14" type="ORF">SAMN06295937_101314</name>
</gene>
<dbReference type="EC" id="2.4.2.7" evidence="7 12"/>
<dbReference type="HAMAP" id="MF_00004">
    <property type="entry name" value="Aden_phosphoribosyltr"/>
    <property type="match status" value="1"/>
</dbReference>
<comment type="similarity">
    <text evidence="5 12">Belongs to the purine/pyrimidine phosphoribosyltransferase family.</text>
</comment>
<comment type="subcellular location">
    <subcellularLocation>
        <location evidence="3 12">Cytoplasm</location>
    </subcellularLocation>
</comment>
<evidence type="ECO:0000256" key="5">
    <source>
        <dbReference type="ARBA" id="ARBA00008391"/>
    </source>
</evidence>
<accession>A0A1T5D613</accession>
<dbReference type="CDD" id="cd06223">
    <property type="entry name" value="PRTases_typeI"/>
    <property type="match status" value="1"/>
</dbReference>
<name>A0A1T5D613_9SPHN</name>